<reference evidence="3 4" key="1">
    <citation type="submission" date="2021-08" db="EMBL/GenBank/DDBJ databases">
        <title>Draft Genome Sequence of Phanerochaete sordida strain YK-624.</title>
        <authorList>
            <person name="Mori T."/>
            <person name="Dohra H."/>
            <person name="Suzuki T."/>
            <person name="Kawagishi H."/>
            <person name="Hirai H."/>
        </authorList>
    </citation>
    <scope>NUCLEOTIDE SEQUENCE [LARGE SCALE GENOMIC DNA]</scope>
    <source>
        <strain evidence="3 4">YK-624</strain>
    </source>
</reference>
<accession>A0A9P3LJR4</accession>
<sequence length="603" mass="65597">MVVNGEVYTAVMLTWEEALLVANGEDHLKDWLPGDKHGGRYVQRNTFLPGLLYDLNSHGLFIPRAGTSGDDGGRTSTMSREIAEIRRNGLEAMNTVYSAVQQSSQAILALGSRLDSTVHSVNSVIALQLHNSEVSQARQEVSDLRQERRHVESMISLNPSPEATAANFLRLQELDAEIGERRADLRTIEAQKSSINASLTASMDAAAGAGQPLLGAPVVPPGLAPPAQGAAGPSNTAHSQSSKFESAGIKSDGGRSGKWGVILGVRHGLHAQPVPVDDRLRGRLVAVDIVIGTEGGRGFIHRFIGIYAPWDPGTQLALLSEFWTLVSAVCRDAPHSWTLMGDYNTTLSPSESLAQADRYSASRDGYTSLLRTTDGFDIWQTQHDADARTSYTCKAGSGQSVIDRVSASRRGTVTAFACVLHNFIPATDHRPVLATIVLSPPLRLAGATLALDRDIPRSTYPPRLLFPKRGEKHRFDNFSQSVDDAVRAQHLADHPVTDDNSFNRRYDALTRIFRSSGIDAFGTPTVKPPEPFAKPRTPRILSLVSEFRRVNRLIGAVKQHRLSSFAADNAWARDYLEDHQLGGKRAEAPLGGHDFFITFAALV</sequence>
<comment type="caution">
    <text evidence="3">The sequence shown here is derived from an EMBL/GenBank/DDBJ whole genome shotgun (WGS) entry which is preliminary data.</text>
</comment>
<keyword evidence="1" id="KW-0175">Coiled coil</keyword>
<evidence type="ECO:0008006" key="5">
    <source>
        <dbReference type="Google" id="ProtNLM"/>
    </source>
</evidence>
<evidence type="ECO:0000256" key="2">
    <source>
        <dbReference type="SAM" id="MobiDB-lite"/>
    </source>
</evidence>
<feature type="compositionally biased region" description="Polar residues" evidence="2">
    <location>
        <begin position="234"/>
        <end position="244"/>
    </location>
</feature>
<protein>
    <recommendedName>
        <fullName evidence="5">Endonuclease/exonuclease/phosphatase domain-containing protein</fullName>
    </recommendedName>
</protein>
<feature type="coiled-coil region" evidence="1">
    <location>
        <begin position="127"/>
        <end position="191"/>
    </location>
</feature>
<dbReference type="Gene3D" id="3.60.10.10">
    <property type="entry name" value="Endonuclease/exonuclease/phosphatase"/>
    <property type="match status" value="1"/>
</dbReference>
<dbReference type="InterPro" id="IPR036691">
    <property type="entry name" value="Endo/exonu/phosph_ase_sf"/>
</dbReference>
<evidence type="ECO:0000313" key="3">
    <source>
        <dbReference type="EMBL" id="GJE96477.1"/>
    </source>
</evidence>
<dbReference type="EMBL" id="BPQB01000060">
    <property type="protein sequence ID" value="GJE96477.1"/>
    <property type="molecule type" value="Genomic_DNA"/>
</dbReference>
<evidence type="ECO:0000313" key="4">
    <source>
        <dbReference type="Proteomes" id="UP000703269"/>
    </source>
</evidence>
<dbReference type="Proteomes" id="UP000703269">
    <property type="component" value="Unassembled WGS sequence"/>
</dbReference>
<dbReference type="SUPFAM" id="SSF56219">
    <property type="entry name" value="DNase I-like"/>
    <property type="match status" value="1"/>
</dbReference>
<name>A0A9P3LJR4_9APHY</name>
<keyword evidence="4" id="KW-1185">Reference proteome</keyword>
<dbReference type="AlphaFoldDB" id="A0A9P3LJR4"/>
<proteinExistence type="predicted"/>
<dbReference type="OrthoDB" id="445826at2759"/>
<gene>
    <name evidence="3" type="ORF">PsYK624_126740</name>
</gene>
<feature type="region of interest" description="Disordered" evidence="2">
    <location>
        <begin position="217"/>
        <end position="253"/>
    </location>
</feature>
<evidence type="ECO:0000256" key="1">
    <source>
        <dbReference type="SAM" id="Coils"/>
    </source>
</evidence>
<organism evidence="3 4">
    <name type="scientific">Phanerochaete sordida</name>
    <dbReference type="NCBI Taxonomy" id="48140"/>
    <lineage>
        <taxon>Eukaryota</taxon>
        <taxon>Fungi</taxon>
        <taxon>Dikarya</taxon>
        <taxon>Basidiomycota</taxon>
        <taxon>Agaricomycotina</taxon>
        <taxon>Agaricomycetes</taxon>
        <taxon>Polyporales</taxon>
        <taxon>Phanerochaetaceae</taxon>
        <taxon>Phanerochaete</taxon>
    </lineage>
</organism>